<dbReference type="GO" id="GO:0003677">
    <property type="term" value="F:DNA binding"/>
    <property type="evidence" value="ECO:0007669"/>
    <property type="project" value="InterPro"/>
</dbReference>
<accession>A0A7Y9LLF4</accession>
<feature type="domain" description="NERD" evidence="1">
    <location>
        <begin position="20"/>
        <end position="130"/>
    </location>
</feature>
<dbReference type="RefSeq" id="WP_179582616.1">
    <property type="nucleotide sequence ID" value="NZ_JACBYR010000001.1"/>
</dbReference>
<protein>
    <recommendedName>
        <fullName evidence="5">DNA helicase</fullName>
    </recommendedName>
</protein>
<dbReference type="InterPro" id="IPR027785">
    <property type="entry name" value="UvrD-like_helicase_C"/>
</dbReference>
<dbReference type="GO" id="GO:0003678">
    <property type="term" value="F:DNA helicase activity"/>
    <property type="evidence" value="ECO:0007669"/>
    <property type="project" value="InterPro"/>
</dbReference>
<dbReference type="InterPro" id="IPR011528">
    <property type="entry name" value="NERD"/>
</dbReference>
<evidence type="ECO:0008006" key="5">
    <source>
        <dbReference type="Google" id="ProtNLM"/>
    </source>
</evidence>
<dbReference type="EMBL" id="JACBYR010000001">
    <property type="protein sequence ID" value="NYE81013.1"/>
    <property type="molecule type" value="Genomic_DNA"/>
</dbReference>
<dbReference type="Pfam" id="PF13245">
    <property type="entry name" value="AAA_19"/>
    <property type="match status" value="1"/>
</dbReference>
<comment type="caution">
    <text evidence="3">The sequence shown here is derived from an EMBL/GenBank/DDBJ whole genome shotgun (WGS) entry which is preliminary data.</text>
</comment>
<dbReference type="InterPro" id="IPR000212">
    <property type="entry name" value="DNA_helicase_UvrD/REP"/>
</dbReference>
<keyword evidence="4" id="KW-1185">Reference proteome</keyword>
<name>A0A7Y9LLF4_9BURK</name>
<organism evidence="3 4">
    <name type="scientific">Pigmentiphaga litoralis</name>
    <dbReference type="NCBI Taxonomy" id="516702"/>
    <lineage>
        <taxon>Bacteria</taxon>
        <taxon>Pseudomonadati</taxon>
        <taxon>Pseudomonadota</taxon>
        <taxon>Betaproteobacteria</taxon>
        <taxon>Burkholderiales</taxon>
        <taxon>Alcaligenaceae</taxon>
        <taxon>Pigmentiphaga</taxon>
    </lineage>
</organism>
<proteinExistence type="predicted"/>
<dbReference type="Pfam" id="PF08378">
    <property type="entry name" value="NERD"/>
    <property type="match status" value="1"/>
</dbReference>
<dbReference type="Gene3D" id="3.40.50.300">
    <property type="entry name" value="P-loop containing nucleotide triphosphate hydrolases"/>
    <property type="match status" value="2"/>
</dbReference>
<dbReference type="AlphaFoldDB" id="A0A7Y9LLF4"/>
<dbReference type="GO" id="GO:0005524">
    <property type="term" value="F:ATP binding"/>
    <property type="evidence" value="ECO:0007669"/>
    <property type="project" value="InterPro"/>
</dbReference>
<feature type="domain" description="UvrD-like helicase C-terminal" evidence="2">
    <location>
        <begin position="478"/>
        <end position="524"/>
    </location>
</feature>
<dbReference type="Proteomes" id="UP000542125">
    <property type="component" value="Unassembled WGS sequence"/>
</dbReference>
<sequence length="539" mass="59246">MARMFPSDTSSDPRARADGGLRRELDVLERLELALSNDYSIFHSIDWVSVHAGHETRGEIDIIVMNAGGDLLILEVKAGQVEEADDSLYKRYPTARKDIAAQCRKHYTALRGRLKQADLGTHVRQLLVLPDHRMVGQGSAALPRERIIDADQIDDLHRHIADLMPAGFPTERADNVRSFLLNEFKVARSLGVFRNQLAQASHRLASGLATWVPRLYTPNGLFWIQATAGSGKTQLALRLLEDAAAAGRQALYVCFNRPLSNEVRRLAPASAIVATFHELARTYCAGIGAVGTELDSQDEFNRNAERYVADASTFTALYDVLIIDEGQDFHPEWITCLRRLTRVSGTTHVLEDTDQRLYRTQPIALPDATRLTCTDNFRSPRAVVDTINAFGLADHKVVGVSPYLGDTPDFIACATPSEKEVAVVNCIDRYLADGYSRNDIVVLSYVGLARSPLFQSESLGSYPLHQPGTPVNDDAISCDSIYRFKGCSSPVVILTDVDFSSVTTTDRRKLFVGLTRATMAAAIVMTPAAAQALTAVLDA</sequence>
<evidence type="ECO:0000259" key="1">
    <source>
        <dbReference type="Pfam" id="PF08378"/>
    </source>
</evidence>
<evidence type="ECO:0000259" key="2">
    <source>
        <dbReference type="Pfam" id="PF13538"/>
    </source>
</evidence>
<evidence type="ECO:0000313" key="4">
    <source>
        <dbReference type="Proteomes" id="UP000542125"/>
    </source>
</evidence>
<dbReference type="InterPro" id="IPR027417">
    <property type="entry name" value="P-loop_NTPase"/>
</dbReference>
<gene>
    <name evidence="3" type="ORF">FHW18_000284</name>
</gene>
<reference evidence="3 4" key="1">
    <citation type="submission" date="2020-07" db="EMBL/GenBank/DDBJ databases">
        <title>Genomic Encyclopedia of Type Strains, Phase IV (KMG-V): Genome sequencing to study the core and pangenomes of soil and plant-associated prokaryotes.</title>
        <authorList>
            <person name="Whitman W."/>
        </authorList>
    </citation>
    <scope>NUCLEOTIDE SEQUENCE [LARGE SCALE GENOMIC DNA]</scope>
    <source>
        <strain evidence="3 4">SAS40</strain>
    </source>
</reference>
<dbReference type="PANTHER" id="PTHR11070">
    <property type="entry name" value="UVRD / RECB / PCRA DNA HELICASE FAMILY MEMBER"/>
    <property type="match status" value="1"/>
</dbReference>
<evidence type="ECO:0000313" key="3">
    <source>
        <dbReference type="EMBL" id="NYE81013.1"/>
    </source>
</evidence>
<dbReference type="SUPFAM" id="SSF52540">
    <property type="entry name" value="P-loop containing nucleoside triphosphate hydrolases"/>
    <property type="match status" value="1"/>
</dbReference>
<dbReference type="Pfam" id="PF13538">
    <property type="entry name" value="UvrD_C_2"/>
    <property type="match status" value="1"/>
</dbReference>